<feature type="domain" description="PDZ" evidence="6">
    <location>
        <begin position="385"/>
        <end position="471"/>
    </location>
</feature>
<dbReference type="SMART" id="SM00184">
    <property type="entry name" value="RING"/>
    <property type="match status" value="1"/>
</dbReference>
<dbReference type="Ensembl" id="ENSEBUT00000014115.1">
    <property type="protein sequence ID" value="ENSEBUP00000013539.1"/>
    <property type="gene ID" value="ENSEBUG00000008537.1"/>
</dbReference>
<feature type="domain" description="PDZ" evidence="6">
    <location>
        <begin position="503"/>
        <end position="588"/>
    </location>
</feature>
<dbReference type="PROSITE" id="PS50106">
    <property type="entry name" value="PDZ"/>
    <property type="match status" value="4"/>
</dbReference>
<dbReference type="SMART" id="SM00228">
    <property type="entry name" value="PDZ"/>
    <property type="match status" value="4"/>
</dbReference>
<evidence type="ECO:0000256" key="1">
    <source>
        <dbReference type="ARBA" id="ARBA00022723"/>
    </source>
</evidence>
<reference evidence="7" key="1">
    <citation type="submission" date="2025-08" db="UniProtKB">
        <authorList>
            <consortium name="Ensembl"/>
        </authorList>
    </citation>
    <scope>IDENTIFICATION</scope>
</reference>
<evidence type="ECO:0000259" key="5">
    <source>
        <dbReference type="PROSITE" id="PS50089"/>
    </source>
</evidence>
<dbReference type="Gene3D" id="2.30.42.10">
    <property type="match status" value="4"/>
</dbReference>
<dbReference type="PANTHER" id="PTHR19964">
    <property type="entry name" value="MULTIPLE PDZ DOMAIN PROTEIN"/>
    <property type="match status" value="1"/>
</dbReference>
<evidence type="ECO:0000256" key="4">
    <source>
        <dbReference type="PROSITE-ProRule" id="PRU00175"/>
    </source>
</evidence>
<protein>
    <submittedName>
        <fullName evidence="7">Ligand of numb-protein X 1</fullName>
    </submittedName>
</protein>
<dbReference type="InterPro" id="IPR051342">
    <property type="entry name" value="PDZ_scaffold"/>
</dbReference>
<feature type="domain" description="PDZ" evidence="6">
    <location>
        <begin position="205"/>
        <end position="290"/>
    </location>
</feature>
<accession>A0A8C4QCV3</accession>
<dbReference type="Proteomes" id="UP000694388">
    <property type="component" value="Unplaced"/>
</dbReference>
<dbReference type="InterPro" id="IPR036034">
    <property type="entry name" value="PDZ_sf"/>
</dbReference>
<evidence type="ECO:0000259" key="6">
    <source>
        <dbReference type="PROSITE" id="PS50106"/>
    </source>
</evidence>
<dbReference type="PROSITE" id="PS50089">
    <property type="entry name" value="ZF_RING_2"/>
    <property type="match status" value="1"/>
</dbReference>
<dbReference type="InterPro" id="IPR001478">
    <property type="entry name" value="PDZ"/>
</dbReference>
<keyword evidence="3" id="KW-0862">Zinc</keyword>
<dbReference type="AlphaFoldDB" id="A0A8C4QCV3"/>
<dbReference type="InterPro" id="IPR017907">
    <property type="entry name" value="Znf_RING_CS"/>
</dbReference>
<keyword evidence="8" id="KW-1185">Reference proteome</keyword>
<sequence>IPWEADGFCMTCGQCHPNDTVHNYTYQLEVDEELTCRICLDPLLSPLDTPCGHTYCSSCLESFLEESNQGCCPLDRLPLKLSDCSSSSFLVRRLLDKLLVTCPICCQEIQRAELEDHIRHRCPGMAVYREEEEKRRRAAAVAAAAATAVATCPGIPLLMGGLSAAEAIALWSDEPGLVNPGFQLSEEEEEDGDFTLAVREGVPTIIELKRSEGLYKLGISIVGGNETPLESIIIQEIFDEGLVARNGGLLPGDRILQLNGSDLRCCSHNEAIAILSSPASLLRLAVLRDCHRHAIPPTETLSVVLHKQWPGEALGLRLGDCPGRPGVQVQHVVIGGLAARQGGLRAGDRVLAINGHDLRHASTEQAVSLIQVPSQTAGPVWLEKKVQVQKLARESLGITVSGGLGCLGGDLPIYTASVDPKGCLGRSQLVKPGDVLLGANNVELTRMAHGEAVSILKGSAAATTVELQILECGDVNKFDDDDDCSPTWIMWLKLPSFLQCPKDVPLWRSSCGSLGFSIVGGFEENRGPQPFFVKHIVPGTPAFGSVLRCGDQITAVNGRSTAGMSHHALVQMLKEIAGRVNLKVISWPGSLL</sequence>
<reference evidence="7" key="2">
    <citation type="submission" date="2025-09" db="UniProtKB">
        <authorList>
            <consortium name="Ensembl"/>
        </authorList>
    </citation>
    <scope>IDENTIFICATION</scope>
</reference>
<keyword evidence="2 4" id="KW-0863">Zinc-finger</keyword>
<dbReference type="GeneTree" id="ENSGT00940000158757"/>
<evidence type="ECO:0000256" key="3">
    <source>
        <dbReference type="ARBA" id="ARBA00022833"/>
    </source>
</evidence>
<feature type="domain" description="PDZ" evidence="6">
    <location>
        <begin position="302"/>
        <end position="371"/>
    </location>
</feature>
<evidence type="ECO:0000256" key="2">
    <source>
        <dbReference type="ARBA" id="ARBA00022771"/>
    </source>
</evidence>
<proteinExistence type="predicted"/>
<dbReference type="Pfam" id="PF00595">
    <property type="entry name" value="PDZ"/>
    <property type="match status" value="4"/>
</dbReference>
<dbReference type="OMA" id="NHNMAPA"/>
<dbReference type="SUPFAM" id="SSF50156">
    <property type="entry name" value="PDZ domain-like"/>
    <property type="match status" value="4"/>
</dbReference>
<name>A0A8C4QCV3_EPTBU</name>
<dbReference type="InterPro" id="IPR001841">
    <property type="entry name" value="Znf_RING"/>
</dbReference>
<dbReference type="InterPro" id="IPR018957">
    <property type="entry name" value="Znf_C3HC4_RING-type"/>
</dbReference>
<dbReference type="SUPFAM" id="SSF57850">
    <property type="entry name" value="RING/U-box"/>
    <property type="match status" value="1"/>
</dbReference>
<dbReference type="Pfam" id="PF00097">
    <property type="entry name" value="zf-C3HC4"/>
    <property type="match status" value="1"/>
</dbReference>
<dbReference type="PANTHER" id="PTHR19964:SF84">
    <property type="entry name" value="LIGAND OF NUMB PROTEIN X 2-LIKE ISOFORM X1"/>
    <property type="match status" value="1"/>
</dbReference>
<organism evidence="7 8">
    <name type="scientific">Eptatretus burgeri</name>
    <name type="common">Inshore hagfish</name>
    <dbReference type="NCBI Taxonomy" id="7764"/>
    <lineage>
        <taxon>Eukaryota</taxon>
        <taxon>Metazoa</taxon>
        <taxon>Chordata</taxon>
        <taxon>Craniata</taxon>
        <taxon>Vertebrata</taxon>
        <taxon>Cyclostomata</taxon>
        <taxon>Myxini</taxon>
        <taxon>Myxiniformes</taxon>
        <taxon>Myxinidae</taxon>
        <taxon>Eptatretinae</taxon>
        <taxon>Eptatretus</taxon>
    </lineage>
</organism>
<dbReference type="Gene3D" id="3.30.40.10">
    <property type="entry name" value="Zinc/RING finger domain, C3HC4 (zinc finger)"/>
    <property type="match status" value="1"/>
</dbReference>
<keyword evidence="1" id="KW-0479">Metal-binding</keyword>
<evidence type="ECO:0000313" key="7">
    <source>
        <dbReference type="Ensembl" id="ENSEBUP00000013539.1"/>
    </source>
</evidence>
<evidence type="ECO:0000313" key="8">
    <source>
        <dbReference type="Proteomes" id="UP000694388"/>
    </source>
</evidence>
<dbReference type="InterPro" id="IPR013083">
    <property type="entry name" value="Znf_RING/FYVE/PHD"/>
</dbReference>
<dbReference type="PROSITE" id="PS00518">
    <property type="entry name" value="ZF_RING_1"/>
    <property type="match status" value="1"/>
</dbReference>
<feature type="domain" description="RING-type" evidence="5">
    <location>
        <begin position="36"/>
        <end position="76"/>
    </location>
</feature>
<dbReference type="FunFam" id="2.30.42.10:FF:000081">
    <property type="entry name" value="Ligand of Numb protein X 2"/>
    <property type="match status" value="1"/>
</dbReference>
<dbReference type="GO" id="GO:0008270">
    <property type="term" value="F:zinc ion binding"/>
    <property type="evidence" value="ECO:0007669"/>
    <property type="project" value="UniProtKB-KW"/>
</dbReference>